<dbReference type="AlphaFoldDB" id="A0A1C4VDE9"/>
<dbReference type="Proteomes" id="UP000198228">
    <property type="component" value="Chromosome I"/>
</dbReference>
<dbReference type="PANTHER" id="PTHR33452">
    <property type="entry name" value="OXIDOREDUCTASE CATD-RELATED"/>
    <property type="match status" value="1"/>
</dbReference>
<feature type="transmembrane region" description="Helical" evidence="7">
    <location>
        <begin position="104"/>
        <end position="125"/>
    </location>
</feature>
<keyword evidence="4 7" id="KW-0812">Transmembrane</keyword>
<accession>A0A1C4VDE9</accession>
<sequence>MNLDRLNGPALSLFRMVIGLLFLCHGLSSLFGVLGGARGTGESLPVGQWPGWWAALIQAVCGALVLVGLVTRPAALLASGSMAYAYFTVHQPDGLLPIHNGGELAALFCWAFALVVVLGPGSWALDRLIGRRRAGVATPAAAGRNSVPA</sequence>
<evidence type="ECO:0000313" key="8">
    <source>
        <dbReference type="EMBL" id="SCE81871.1"/>
    </source>
</evidence>
<keyword evidence="5 7" id="KW-1133">Transmembrane helix</keyword>
<protein>
    <submittedName>
        <fullName evidence="8">Putative oxidoreductase</fullName>
    </submittedName>
</protein>
<keyword evidence="3" id="KW-1003">Cell membrane</keyword>
<evidence type="ECO:0000256" key="4">
    <source>
        <dbReference type="ARBA" id="ARBA00022692"/>
    </source>
</evidence>
<evidence type="ECO:0000256" key="1">
    <source>
        <dbReference type="ARBA" id="ARBA00004651"/>
    </source>
</evidence>
<evidence type="ECO:0000313" key="9">
    <source>
        <dbReference type="Proteomes" id="UP000198228"/>
    </source>
</evidence>
<feature type="transmembrane region" description="Helical" evidence="7">
    <location>
        <begin position="49"/>
        <end position="67"/>
    </location>
</feature>
<name>A0A1C4VDE9_9ACTN</name>
<reference evidence="8 9" key="1">
    <citation type="submission" date="2016-06" db="EMBL/GenBank/DDBJ databases">
        <authorList>
            <person name="Kjaerup R.B."/>
            <person name="Dalgaard T.S."/>
            <person name="Juul-Madsen H.R."/>
        </authorList>
    </citation>
    <scope>NUCLEOTIDE SEQUENCE [LARGE SCALE GENOMIC DNA]</scope>
    <source>
        <strain evidence="8 9">DSM 43821</strain>
    </source>
</reference>
<evidence type="ECO:0000256" key="7">
    <source>
        <dbReference type="SAM" id="Phobius"/>
    </source>
</evidence>
<gene>
    <name evidence="8" type="ORF">GA0074696_1045</name>
</gene>
<keyword evidence="6 7" id="KW-0472">Membrane</keyword>
<comment type="subcellular location">
    <subcellularLocation>
        <location evidence="1">Cell membrane</location>
        <topology evidence="1">Multi-pass membrane protein</topology>
    </subcellularLocation>
</comment>
<evidence type="ECO:0000256" key="3">
    <source>
        <dbReference type="ARBA" id="ARBA00022475"/>
    </source>
</evidence>
<dbReference type="EMBL" id="LT607410">
    <property type="protein sequence ID" value="SCE81871.1"/>
    <property type="molecule type" value="Genomic_DNA"/>
</dbReference>
<dbReference type="RefSeq" id="WP_088960038.1">
    <property type="nucleotide sequence ID" value="NZ_LT607410.1"/>
</dbReference>
<evidence type="ECO:0000256" key="5">
    <source>
        <dbReference type="ARBA" id="ARBA00022989"/>
    </source>
</evidence>
<dbReference type="GO" id="GO:0005886">
    <property type="term" value="C:plasma membrane"/>
    <property type="evidence" value="ECO:0007669"/>
    <property type="project" value="UniProtKB-SubCell"/>
</dbReference>
<dbReference type="InterPro" id="IPR051907">
    <property type="entry name" value="DoxX-like_oxidoreductase"/>
</dbReference>
<proteinExistence type="inferred from homology"/>
<feature type="transmembrane region" description="Helical" evidence="7">
    <location>
        <begin position="12"/>
        <end position="37"/>
    </location>
</feature>
<dbReference type="Pfam" id="PF07681">
    <property type="entry name" value="DoxX"/>
    <property type="match status" value="1"/>
</dbReference>
<evidence type="ECO:0000256" key="6">
    <source>
        <dbReference type="ARBA" id="ARBA00023136"/>
    </source>
</evidence>
<dbReference type="PANTHER" id="PTHR33452:SF4">
    <property type="entry name" value="BLL4328 PROTEIN"/>
    <property type="match status" value="1"/>
</dbReference>
<organism evidence="8 9">
    <name type="scientific">Micromonospora purpureochromogenes</name>
    <dbReference type="NCBI Taxonomy" id="47872"/>
    <lineage>
        <taxon>Bacteria</taxon>
        <taxon>Bacillati</taxon>
        <taxon>Actinomycetota</taxon>
        <taxon>Actinomycetes</taxon>
        <taxon>Micromonosporales</taxon>
        <taxon>Micromonosporaceae</taxon>
        <taxon>Micromonospora</taxon>
    </lineage>
</organism>
<dbReference type="InterPro" id="IPR032808">
    <property type="entry name" value="DoxX"/>
</dbReference>
<comment type="similarity">
    <text evidence="2">Belongs to the DoxX family.</text>
</comment>
<evidence type="ECO:0000256" key="2">
    <source>
        <dbReference type="ARBA" id="ARBA00006679"/>
    </source>
</evidence>